<keyword evidence="3" id="KW-1185">Reference proteome</keyword>
<feature type="region of interest" description="Disordered" evidence="1">
    <location>
        <begin position="162"/>
        <end position="189"/>
    </location>
</feature>
<evidence type="ECO:0000313" key="3">
    <source>
        <dbReference type="Proteomes" id="UP000250235"/>
    </source>
</evidence>
<evidence type="ECO:0000256" key="1">
    <source>
        <dbReference type="SAM" id="MobiDB-lite"/>
    </source>
</evidence>
<reference evidence="2 3" key="1">
    <citation type="journal article" date="2015" name="Proc. Natl. Acad. Sci. U.S.A.">
        <title>The resurrection genome of Boea hygrometrica: A blueprint for survival of dehydration.</title>
        <authorList>
            <person name="Xiao L."/>
            <person name="Yang G."/>
            <person name="Zhang L."/>
            <person name="Yang X."/>
            <person name="Zhao S."/>
            <person name="Ji Z."/>
            <person name="Zhou Q."/>
            <person name="Hu M."/>
            <person name="Wang Y."/>
            <person name="Chen M."/>
            <person name="Xu Y."/>
            <person name="Jin H."/>
            <person name="Xiao X."/>
            <person name="Hu G."/>
            <person name="Bao F."/>
            <person name="Hu Y."/>
            <person name="Wan P."/>
            <person name="Li L."/>
            <person name="Deng X."/>
            <person name="Kuang T."/>
            <person name="Xiang C."/>
            <person name="Zhu J.K."/>
            <person name="Oliver M.J."/>
            <person name="He Y."/>
        </authorList>
    </citation>
    <scope>NUCLEOTIDE SEQUENCE [LARGE SCALE GENOMIC DNA]</scope>
    <source>
        <strain evidence="3">cv. XS01</strain>
    </source>
</reference>
<dbReference type="Proteomes" id="UP000250235">
    <property type="component" value="Unassembled WGS sequence"/>
</dbReference>
<accession>A0A2Z7ARE5</accession>
<gene>
    <name evidence="2" type="ORF">F511_20897</name>
</gene>
<protein>
    <submittedName>
        <fullName evidence="2">Uncharacterized protein</fullName>
    </submittedName>
</protein>
<dbReference type="AlphaFoldDB" id="A0A2Z7ARE5"/>
<evidence type="ECO:0000313" key="2">
    <source>
        <dbReference type="EMBL" id="KZV23976.1"/>
    </source>
</evidence>
<feature type="region of interest" description="Disordered" evidence="1">
    <location>
        <begin position="1"/>
        <end position="42"/>
    </location>
</feature>
<feature type="region of interest" description="Disordered" evidence="1">
    <location>
        <begin position="99"/>
        <end position="125"/>
    </location>
</feature>
<feature type="region of interest" description="Disordered" evidence="1">
    <location>
        <begin position="56"/>
        <end position="81"/>
    </location>
</feature>
<feature type="compositionally biased region" description="Polar residues" evidence="1">
    <location>
        <begin position="103"/>
        <end position="125"/>
    </location>
</feature>
<dbReference type="EMBL" id="KV013232">
    <property type="protein sequence ID" value="KZV23976.1"/>
    <property type="molecule type" value="Genomic_DNA"/>
</dbReference>
<proteinExistence type="predicted"/>
<name>A0A2Z7ARE5_9LAMI</name>
<organism evidence="2 3">
    <name type="scientific">Dorcoceras hygrometricum</name>
    <dbReference type="NCBI Taxonomy" id="472368"/>
    <lineage>
        <taxon>Eukaryota</taxon>
        <taxon>Viridiplantae</taxon>
        <taxon>Streptophyta</taxon>
        <taxon>Embryophyta</taxon>
        <taxon>Tracheophyta</taxon>
        <taxon>Spermatophyta</taxon>
        <taxon>Magnoliopsida</taxon>
        <taxon>eudicotyledons</taxon>
        <taxon>Gunneridae</taxon>
        <taxon>Pentapetalae</taxon>
        <taxon>asterids</taxon>
        <taxon>lamiids</taxon>
        <taxon>Lamiales</taxon>
        <taxon>Gesneriaceae</taxon>
        <taxon>Didymocarpoideae</taxon>
        <taxon>Trichosporeae</taxon>
        <taxon>Loxocarpinae</taxon>
        <taxon>Dorcoceras</taxon>
    </lineage>
</organism>
<sequence length="189" mass="20472">MGKGIDQLNLHSDQPGYLKTPQMGNADPRHKSRKTNTRSSLNQSINWKIKSSLYTTHSQSAGGNHRFYDHRGPVSPSQLGGRQLNQVVTTPMIALDFSRHDSSVGQSQRGTQSGTAELTASNQLSPGSKFTAAGFLELKSVQGQSSNQREMLTQKLTLAGGSQISRHEDTKLRVLPPIADSGSLMGSKQ</sequence>